<keyword evidence="6 8" id="KW-0722">Serine protease inhibitor</keyword>
<comment type="subcellular location">
    <subcellularLocation>
        <location evidence="1">Secreted</location>
    </subcellularLocation>
</comment>
<evidence type="ECO:0000256" key="1">
    <source>
        <dbReference type="ARBA" id="ARBA00004613"/>
    </source>
</evidence>
<dbReference type="InterPro" id="IPR036819">
    <property type="entry name" value="Subtilisin_inhibitor-like_sf"/>
</dbReference>
<dbReference type="SUPFAM" id="SSF55399">
    <property type="entry name" value="Subtilisin inhibitor"/>
    <property type="match status" value="1"/>
</dbReference>
<dbReference type="Pfam" id="PF00720">
    <property type="entry name" value="SSI"/>
    <property type="match status" value="1"/>
</dbReference>
<name>A0ABQ4GB25_9ACTN</name>
<dbReference type="EMBL" id="BOOC01000055">
    <property type="protein sequence ID" value="GIH44291.1"/>
    <property type="molecule type" value="Genomic_DNA"/>
</dbReference>
<organism evidence="10 11">
    <name type="scientific">Microbispora corallina</name>
    <dbReference type="NCBI Taxonomy" id="83302"/>
    <lineage>
        <taxon>Bacteria</taxon>
        <taxon>Bacillati</taxon>
        <taxon>Actinomycetota</taxon>
        <taxon>Actinomycetes</taxon>
        <taxon>Streptosporangiales</taxon>
        <taxon>Streptosporangiaceae</taxon>
        <taxon>Microbispora</taxon>
    </lineage>
</organism>
<evidence type="ECO:0000313" key="11">
    <source>
        <dbReference type="Proteomes" id="UP000603904"/>
    </source>
</evidence>
<keyword evidence="7" id="KW-1015">Disulfide bond</keyword>
<dbReference type="Proteomes" id="UP000603904">
    <property type="component" value="Unassembled WGS sequence"/>
</dbReference>
<dbReference type="PRINTS" id="PR00294">
    <property type="entry name" value="SSBTLNINHBTR"/>
</dbReference>
<feature type="domain" description="Subtilisin inhibitor" evidence="9">
    <location>
        <begin position="50"/>
        <end position="134"/>
    </location>
</feature>
<dbReference type="InterPro" id="IPR023549">
    <property type="entry name" value="Subtilisin_inhibitor"/>
</dbReference>
<reference evidence="10 11" key="1">
    <citation type="submission" date="2021-01" db="EMBL/GenBank/DDBJ databases">
        <title>Whole genome shotgun sequence of Microbispora corallina NBRC 16416.</title>
        <authorList>
            <person name="Komaki H."/>
            <person name="Tamura T."/>
        </authorList>
    </citation>
    <scope>NUCLEOTIDE SEQUENCE [LARGE SCALE GENOMIC DNA]</scope>
    <source>
        <strain evidence="10 11">NBRC 16416</strain>
    </source>
</reference>
<keyword evidence="5 8" id="KW-0646">Protease inhibitor</keyword>
<evidence type="ECO:0000256" key="8">
    <source>
        <dbReference type="RuleBase" id="RU003471"/>
    </source>
</evidence>
<evidence type="ECO:0000256" key="7">
    <source>
        <dbReference type="ARBA" id="ARBA00023157"/>
    </source>
</evidence>
<comment type="subunit">
    <text evidence="3">Homodimer.</text>
</comment>
<keyword evidence="11" id="KW-1185">Reference proteome</keyword>
<evidence type="ECO:0000256" key="3">
    <source>
        <dbReference type="ARBA" id="ARBA00011738"/>
    </source>
</evidence>
<dbReference type="InterPro" id="IPR000691">
    <property type="entry name" value="Prot_inh_I16_SSI"/>
</dbReference>
<evidence type="ECO:0000313" key="10">
    <source>
        <dbReference type="EMBL" id="GIH44291.1"/>
    </source>
</evidence>
<comment type="caution">
    <text evidence="10">The sequence shown here is derived from an EMBL/GenBank/DDBJ whole genome shotgun (WGS) entry which is preliminary data.</text>
</comment>
<gene>
    <name evidence="10" type="ORF">Mco01_72910</name>
</gene>
<accession>A0ABQ4GB25</accession>
<protein>
    <recommendedName>
        <fullName evidence="9">Subtilisin inhibitor domain-containing protein</fullName>
    </recommendedName>
</protein>
<sequence length="149" mass="15865">MKPLLALLAGTVIAAGPSAITHIPPPPRPAWTPHAGGNTATTARDAAGRTLIVTVSRGEQPRPAQRFALLTCDPVTGTHPSAVEACQTLEKVQGDPTRLKADPNLVCPLIWDPVTVTANGIWDGRYVWYQRTFASSCEKRSVGDGVFDI</sequence>
<keyword evidence="4" id="KW-0964">Secreted</keyword>
<evidence type="ECO:0000256" key="2">
    <source>
        <dbReference type="ARBA" id="ARBA00010472"/>
    </source>
</evidence>
<comment type="similarity">
    <text evidence="2 8">Belongs to the protease inhibitor I16 (SSI) family.</text>
</comment>
<evidence type="ECO:0000256" key="6">
    <source>
        <dbReference type="ARBA" id="ARBA00022900"/>
    </source>
</evidence>
<evidence type="ECO:0000256" key="4">
    <source>
        <dbReference type="ARBA" id="ARBA00022525"/>
    </source>
</evidence>
<evidence type="ECO:0000259" key="9">
    <source>
        <dbReference type="Pfam" id="PF00720"/>
    </source>
</evidence>
<proteinExistence type="inferred from homology"/>
<dbReference type="Gene3D" id="3.30.350.10">
    <property type="entry name" value="Subtilisin inhibitor-like"/>
    <property type="match status" value="1"/>
</dbReference>
<evidence type="ECO:0000256" key="5">
    <source>
        <dbReference type="ARBA" id="ARBA00022690"/>
    </source>
</evidence>